<reference evidence="1" key="1">
    <citation type="journal article" date="2015" name="Int. J. Syst. Evol. Microbiol.">
        <title>Rhizobium oryzicola sp. nov., potential plant-growth-promoting endophytic bacteria isolated from rice roots.</title>
        <authorList>
            <person name="Zhang X.X."/>
            <person name="Gao J.S."/>
            <person name="Cao Y.H."/>
            <person name="Sheirdil R.A."/>
            <person name="Wang X.C."/>
            <person name="Zhang L."/>
        </authorList>
    </citation>
    <scope>NUCLEOTIDE SEQUENCE</scope>
    <source>
        <strain evidence="1">05753</strain>
    </source>
</reference>
<proteinExistence type="predicted"/>
<sequence length="111" mass="12116">MGTLILDPGALTARLTREAPLDAPDGQGGATLTWSEVGRHWARIEPVSQTPSELASADRVLLHHRVWLGKAEGITAGQRFRKGGRILTIKAVRDPDETGRYLVCDCEEEAQ</sequence>
<accession>A0ABT8SU58</accession>
<dbReference type="Proteomes" id="UP001169006">
    <property type="component" value="Unassembled WGS sequence"/>
</dbReference>
<keyword evidence="2" id="KW-1185">Reference proteome</keyword>
<organism evidence="1 2">
    <name type="scientific">Rhizobium oryzicola</name>
    <dbReference type="NCBI Taxonomy" id="1232668"/>
    <lineage>
        <taxon>Bacteria</taxon>
        <taxon>Pseudomonadati</taxon>
        <taxon>Pseudomonadota</taxon>
        <taxon>Alphaproteobacteria</taxon>
        <taxon>Hyphomicrobiales</taxon>
        <taxon>Rhizobiaceae</taxon>
        <taxon>Rhizobium/Agrobacterium group</taxon>
        <taxon>Rhizobium</taxon>
    </lineage>
</organism>
<name>A0ABT8SU58_9HYPH</name>
<evidence type="ECO:0000313" key="1">
    <source>
        <dbReference type="EMBL" id="MDO1581556.1"/>
    </source>
</evidence>
<dbReference type="InterPro" id="IPR038666">
    <property type="entry name" value="SSP1_head-tail_sf"/>
</dbReference>
<dbReference type="Gene3D" id="2.40.10.270">
    <property type="entry name" value="Bacteriophage SPP1 head-tail adaptor protein"/>
    <property type="match status" value="1"/>
</dbReference>
<dbReference type="EMBL" id="JAUKWQ010000001">
    <property type="protein sequence ID" value="MDO1581556.1"/>
    <property type="molecule type" value="Genomic_DNA"/>
</dbReference>
<protein>
    <submittedName>
        <fullName evidence="1">Phage head closure protein</fullName>
    </submittedName>
</protein>
<comment type="caution">
    <text evidence="1">The sequence shown here is derived from an EMBL/GenBank/DDBJ whole genome shotgun (WGS) entry which is preliminary data.</text>
</comment>
<reference evidence="1" key="2">
    <citation type="submission" date="2023-07" db="EMBL/GenBank/DDBJ databases">
        <authorList>
            <person name="Sun H."/>
        </authorList>
    </citation>
    <scope>NUCLEOTIDE SEQUENCE</scope>
    <source>
        <strain evidence="1">05753</strain>
    </source>
</reference>
<dbReference type="RefSeq" id="WP_302075659.1">
    <property type="nucleotide sequence ID" value="NZ_JAUKWQ010000001.1"/>
</dbReference>
<dbReference type="Pfam" id="PF05521">
    <property type="entry name" value="Phage_HCP"/>
    <property type="match status" value="1"/>
</dbReference>
<dbReference type="InterPro" id="IPR008767">
    <property type="entry name" value="Phage_SPP1_head-tail_adaptor"/>
</dbReference>
<evidence type="ECO:0000313" key="2">
    <source>
        <dbReference type="Proteomes" id="UP001169006"/>
    </source>
</evidence>
<dbReference type="NCBIfam" id="TIGR01563">
    <property type="entry name" value="gp16_SPP1"/>
    <property type="match status" value="1"/>
</dbReference>
<gene>
    <name evidence="1" type="ORF">Q2T52_05540</name>
</gene>